<dbReference type="PANTHER" id="PTHR43798">
    <property type="entry name" value="MONOACYLGLYCEROL LIPASE"/>
    <property type="match status" value="1"/>
</dbReference>
<evidence type="ECO:0000313" key="3">
    <source>
        <dbReference type="Proteomes" id="UP000377798"/>
    </source>
</evidence>
<comment type="caution">
    <text evidence="2">The sequence shown here is derived from an EMBL/GenBank/DDBJ whole genome shotgun (WGS) entry which is preliminary data.</text>
</comment>
<dbReference type="AlphaFoldDB" id="A0A8H2QYW0"/>
<dbReference type="RefSeq" id="WP_131749764.1">
    <property type="nucleotide sequence ID" value="NZ_CAACYI010000001.1"/>
</dbReference>
<organism evidence="2 3">
    <name type="scientific">Urinicoccus massiliensis</name>
    <dbReference type="NCBI Taxonomy" id="1723382"/>
    <lineage>
        <taxon>Bacteria</taxon>
        <taxon>Bacillati</taxon>
        <taxon>Bacillota</taxon>
        <taxon>Tissierellia</taxon>
        <taxon>Tissierellales</taxon>
        <taxon>Peptoniphilaceae</taxon>
        <taxon>Urinicoccus</taxon>
    </lineage>
</organism>
<dbReference type="Pfam" id="PF12697">
    <property type="entry name" value="Abhydrolase_6"/>
    <property type="match status" value="1"/>
</dbReference>
<dbReference type="InterPro" id="IPR000073">
    <property type="entry name" value="AB_hydrolase_1"/>
</dbReference>
<dbReference type="PANTHER" id="PTHR43798:SF33">
    <property type="entry name" value="HYDROLASE, PUTATIVE (AFU_ORTHOLOGUE AFUA_2G14860)-RELATED"/>
    <property type="match status" value="1"/>
</dbReference>
<dbReference type="InterPro" id="IPR050266">
    <property type="entry name" value="AB_hydrolase_sf"/>
</dbReference>
<reference evidence="2 3" key="1">
    <citation type="submission" date="2019-02" db="EMBL/GenBank/DDBJ databases">
        <authorList>
            <consortium name="Pathogen Informatics"/>
        </authorList>
    </citation>
    <scope>NUCLEOTIDE SEQUENCE [LARGE SCALE GENOMIC DNA]</scope>
    <source>
        <strain evidence="2 3">3012STDY7089603</strain>
    </source>
</reference>
<keyword evidence="2" id="KW-0378">Hydrolase</keyword>
<dbReference type="GO" id="GO:0016787">
    <property type="term" value="F:hydrolase activity"/>
    <property type="evidence" value="ECO:0007669"/>
    <property type="project" value="UniProtKB-KW"/>
</dbReference>
<accession>A0A8H2QYW0</accession>
<dbReference type="GO" id="GO:0016020">
    <property type="term" value="C:membrane"/>
    <property type="evidence" value="ECO:0007669"/>
    <property type="project" value="TreeGrafter"/>
</dbReference>
<feature type="domain" description="AB hydrolase-1" evidence="1">
    <location>
        <begin position="28"/>
        <end position="259"/>
    </location>
</feature>
<dbReference type="SUPFAM" id="SSF53474">
    <property type="entry name" value="alpha/beta-Hydrolases"/>
    <property type="match status" value="1"/>
</dbReference>
<proteinExistence type="predicted"/>
<dbReference type="EC" id="3.7.1.8" evidence="2"/>
<dbReference type="Proteomes" id="UP000377798">
    <property type="component" value="Unassembled WGS sequence"/>
</dbReference>
<evidence type="ECO:0000259" key="1">
    <source>
        <dbReference type="Pfam" id="PF12697"/>
    </source>
</evidence>
<keyword evidence="3" id="KW-1185">Reference proteome</keyword>
<dbReference type="EMBL" id="CAACYI010000001">
    <property type="protein sequence ID" value="VFB17159.1"/>
    <property type="molecule type" value="Genomic_DNA"/>
</dbReference>
<dbReference type="PRINTS" id="PR00111">
    <property type="entry name" value="ABHYDROLASE"/>
</dbReference>
<sequence length="277" mass="32177">MQKIKGKNIQLKNDETYFYREAGQGPQVLFLHGNMSSSAFWDKTMEALAGDYHSLAPDLRGFGQSSYKTPIESLWDYVEDLKDFMDSLDLSRVHLVGWSLGGAVALGLVARYPKLFKDLTIIGALGLAEPKQRLVWKLPGFDDVLGSPWPETRQSKDPLLGYAVEMLWQSTMYHVKEPNPQDYKKYLDASLEQVNRKDAIRALRDFYLTHDQWKKIQVPCQAIHGKLDRIVPYYQQSRRPQNCHVHLLDQCGHFVMNDRFDTYLDLLKKFFQRQEDQ</sequence>
<dbReference type="InterPro" id="IPR029058">
    <property type="entry name" value="AB_hydrolase_fold"/>
</dbReference>
<evidence type="ECO:0000313" key="2">
    <source>
        <dbReference type="EMBL" id="VFB17159.1"/>
    </source>
</evidence>
<gene>
    <name evidence="2" type="primary">hsaD</name>
    <name evidence="2" type="ORF">NCTC13150_01744</name>
</gene>
<protein>
    <submittedName>
        <fullName evidence="2">2-hydroxy-6-oxo-6-phenylhexa-2,4-dienoate hydrolase</fullName>
        <ecNumber evidence="2">3.7.1.8</ecNumber>
    </submittedName>
</protein>
<name>A0A8H2QYW0_9FIRM</name>
<dbReference type="Gene3D" id="3.40.50.1820">
    <property type="entry name" value="alpha/beta hydrolase"/>
    <property type="match status" value="1"/>
</dbReference>